<dbReference type="Proteomes" id="UP001292084">
    <property type="component" value="Unassembled WGS sequence"/>
</dbReference>
<organism evidence="1 2">
    <name type="scientific">Jeotgalibacillus haloalkalitolerans</name>
    <dbReference type="NCBI Taxonomy" id="3104292"/>
    <lineage>
        <taxon>Bacteria</taxon>
        <taxon>Bacillati</taxon>
        <taxon>Bacillota</taxon>
        <taxon>Bacilli</taxon>
        <taxon>Bacillales</taxon>
        <taxon>Caryophanaceae</taxon>
        <taxon>Jeotgalibacillus</taxon>
    </lineage>
</organism>
<dbReference type="EMBL" id="JAXQNN010000001">
    <property type="protein sequence ID" value="MDZ5711344.1"/>
    <property type="molecule type" value="Genomic_DNA"/>
</dbReference>
<evidence type="ECO:0000313" key="1">
    <source>
        <dbReference type="EMBL" id="MDZ5711344.1"/>
    </source>
</evidence>
<accession>A0ABU5KJM6</accession>
<reference evidence="1 2" key="1">
    <citation type="submission" date="2023-12" db="EMBL/GenBank/DDBJ databases">
        <title>Jeotgalibacillus haloalkaliphilus sp. nov., a novel salt-tolerant bacteria, isolated from the estuary of the Fenhe River into the Yellow River.</title>
        <authorList>
            <person name="Li Y."/>
        </authorList>
    </citation>
    <scope>NUCLEOTIDE SEQUENCE [LARGE SCALE GENOMIC DNA]</scope>
    <source>
        <strain evidence="1 2">HH7-29</strain>
    </source>
</reference>
<gene>
    <name evidence="1" type="ORF">UFB30_03870</name>
</gene>
<comment type="caution">
    <text evidence="1">The sequence shown here is derived from an EMBL/GenBank/DDBJ whole genome shotgun (WGS) entry which is preliminary data.</text>
</comment>
<evidence type="ECO:0008006" key="3">
    <source>
        <dbReference type="Google" id="ProtNLM"/>
    </source>
</evidence>
<sequence length="45" mass="5138">MKKIILTVLIGTFKAGCSIEAWKADPDKEKVMFEFKKEDDAMSED</sequence>
<keyword evidence="2" id="KW-1185">Reference proteome</keyword>
<dbReference type="RefSeq" id="WP_322420352.1">
    <property type="nucleotide sequence ID" value="NZ_JAXQNN010000001.1"/>
</dbReference>
<protein>
    <recommendedName>
        <fullName evidence="3">Lipoprotein</fullName>
    </recommendedName>
</protein>
<name>A0ABU5KJM6_9BACL</name>
<proteinExistence type="predicted"/>
<evidence type="ECO:0000313" key="2">
    <source>
        <dbReference type="Proteomes" id="UP001292084"/>
    </source>
</evidence>